<evidence type="ECO:0000313" key="4">
    <source>
        <dbReference type="Proteomes" id="UP000547614"/>
    </source>
</evidence>
<name>A0A839VDA9_9GAMM</name>
<evidence type="ECO:0000256" key="1">
    <source>
        <dbReference type="SAM" id="Coils"/>
    </source>
</evidence>
<protein>
    <submittedName>
        <fullName evidence="3">Uncharacterized protein</fullName>
    </submittedName>
</protein>
<dbReference type="EMBL" id="JACHXP010000008">
    <property type="protein sequence ID" value="MBB3190654.1"/>
    <property type="molecule type" value="Genomic_DNA"/>
</dbReference>
<organism evidence="3 4">
    <name type="scientific">Halomonas cerina</name>
    <dbReference type="NCBI Taxonomy" id="447424"/>
    <lineage>
        <taxon>Bacteria</taxon>
        <taxon>Pseudomonadati</taxon>
        <taxon>Pseudomonadota</taxon>
        <taxon>Gammaproteobacteria</taxon>
        <taxon>Oceanospirillales</taxon>
        <taxon>Halomonadaceae</taxon>
        <taxon>Halomonas</taxon>
    </lineage>
</organism>
<reference evidence="3 4" key="1">
    <citation type="submission" date="2020-08" db="EMBL/GenBank/DDBJ databases">
        <title>Genomic Encyclopedia of Type Strains, Phase III (KMG-III): the genomes of soil and plant-associated and newly described type strains.</title>
        <authorList>
            <person name="Whitman W."/>
        </authorList>
    </citation>
    <scope>NUCLEOTIDE SEQUENCE [LARGE SCALE GENOMIC DNA]</scope>
    <source>
        <strain evidence="3 4">CECT 7282</strain>
    </source>
</reference>
<feature type="transmembrane region" description="Helical" evidence="2">
    <location>
        <begin position="45"/>
        <end position="64"/>
    </location>
</feature>
<feature type="coiled-coil region" evidence="1">
    <location>
        <begin position="67"/>
        <end position="105"/>
    </location>
</feature>
<accession>A0A839VDA9</accession>
<keyword evidence="2" id="KW-0472">Membrane</keyword>
<dbReference type="RefSeq" id="WP_183325444.1">
    <property type="nucleotide sequence ID" value="NZ_JACHXP010000008.1"/>
</dbReference>
<keyword evidence="4" id="KW-1185">Reference proteome</keyword>
<sequence>MVQSHFNIRNVAILILILAALLWFWLFEDTHLDMLAADDIVQFAIYYGGVMTPIIALISLMAFLRTLGQQNYLIKQQEEQLKNQKEQLKIQEEQLSSLKRDAEKTGIFQVVDRLDRDLNELAKSRAVQVKAGKGCHAKTVFDLLKDVGGREWNKLPECKKFGPRQEAIMNGFDIDPEEDESVKAWDTASMAAIMLTNLRLYLEKHDELAENSVLSKYYALKYQTFYYRLARKGYLEKEDMPTEIQEGTHEL</sequence>
<feature type="transmembrane region" description="Helical" evidence="2">
    <location>
        <begin position="7"/>
        <end position="25"/>
    </location>
</feature>
<evidence type="ECO:0000313" key="3">
    <source>
        <dbReference type="EMBL" id="MBB3190654.1"/>
    </source>
</evidence>
<keyword evidence="2" id="KW-1133">Transmembrane helix</keyword>
<gene>
    <name evidence="3" type="ORF">FHR94_001888</name>
</gene>
<dbReference type="Proteomes" id="UP000547614">
    <property type="component" value="Unassembled WGS sequence"/>
</dbReference>
<dbReference type="AlphaFoldDB" id="A0A839VDA9"/>
<evidence type="ECO:0000256" key="2">
    <source>
        <dbReference type="SAM" id="Phobius"/>
    </source>
</evidence>
<proteinExistence type="predicted"/>
<comment type="caution">
    <text evidence="3">The sequence shown here is derived from an EMBL/GenBank/DDBJ whole genome shotgun (WGS) entry which is preliminary data.</text>
</comment>
<keyword evidence="2" id="KW-0812">Transmembrane</keyword>
<keyword evidence="1" id="KW-0175">Coiled coil</keyword>